<dbReference type="Pfam" id="PF00486">
    <property type="entry name" value="Trans_reg_C"/>
    <property type="match status" value="1"/>
</dbReference>
<dbReference type="PROSITE" id="PS51755">
    <property type="entry name" value="OMPR_PHOB"/>
    <property type="match status" value="1"/>
</dbReference>
<dbReference type="SMART" id="SM01043">
    <property type="entry name" value="BTAD"/>
    <property type="match status" value="1"/>
</dbReference>
<dbReference type="RefSeq" id="WP_270037930.1">
    <property type="nucleotide sequence ID" value="NZ_JAPDOD010000002.1"/>
</dbReference>
<dbReference type="EMBL" id="JAPDOD010000002">
    <property type="protein sequence ID" value="MDA0159254.1"/>
    <property type="molecule type" value="Genomic_DNA"/>
</dbReference>
<dbReference type="SUPFAM" id="SSF46894">
    <property type="entry name" value="C-terminal effector domain of the bipartite response regulators"/>
    <property type="match status" value="1"/>
</dbReference>
<dbReference type="SUPFAM" id="SSF48452">
    <property type="entry name" value="TPR-like"/>
    <property type="match status" value="2"/>
</dbReference>
<dbReference type="CDD" id="cd15831">
    <property type="entry name" value="BTAD"/>
    <property type="match status" value="1"/>
</dbReference>
<evidence type="ECO:0000256" key="1">
    <source>
        <dbReference type="ARBA" id="ARBA00005820"/>
    </source>
</evidence>
<dbReference type="GO" id="GO:0003677">
    <property type="term" value="F:DNA binding"/>
    <property type="evidence" value="ECO:0007669"/>
    <property type="project" value="UniProtKB-UniRule"/>
</dbReference>
<evidence type="ECO:0000313" key="6">
    <source>
        <dbReference type="EMBL" id="MDA0159254.1"/>
    </source>
</evidence>
<dbReference type="GO" id="GO:0006355">
    <property type="term" value="P:regulation of DNA-templated transcription"/>
    <property type="evidence" value="ECO:0007669"/>
    <property type="project" value="InterPro"/>
</dbReference>
<accession>A0A9X3RYK1</accession>
<dbReference type="GO" id="GO:0000160">
    <property type="term" value="P:phosphorelay signal transduction system"/>
    <property type="evidence" value="ECO:0007669"/>
    <property type="project" value="InterPro"/>
</dbReference>
<dbReference type="SUPFAM" id="SSF52540">
    <property type="entry name" value="P-loop containing nucleoside triphosphate hydrolases"/>
    <property type="match status" value="1"/>
</dbReference>
<feature type="region of interest" description="Disordered" evidence="4">
    <location>
        <begin position="949"/>
        <end position="969"/>
    </location>
</feature>
<dbReference type="Proteomes" id="UP001149140">
    <property type="component" value="Unassembled WGS sequence"/>
</dbReference>
<dbReference type="Gene3D" id="1.25.40.10">
    <property type="entry name" value="Tetratricopeptide repeat domain"/>
    <property type="match status" value="2"/>
</dbReference>
<feature type="domain" description="OmpR/PhoB-type" evidence="5">
    <location>
        <begin position="1"/>
        <end position="94"/>
    </location>
</feature>
<dbReference type="SMART" id="SM00862">
    <property type="entry name" value="Trans_reg_C"/>
    <property type="match status" value="1"/>
</dbReference>
<dbReference type="Gene3D" id="3.40.50.300">
    <property type="entry name" value="P-loop containing nucleotide triphosphate hydrolases"/>
    <property type="match status" value="1"/>
</dbReference>
<comment type="caution">
    <text evidence="6">The sequence shown here is derived from an EMBL/GenBank/DDBJ whole genome shotgun (WGS) entry which is preliminary data.</text>
</comment>
<evidence type="ECO:0000313" key="7">
    <source>
        <dbReference type="Proteomes" id="UP001149140"/>
    </source>
</evidence>
<keyword evidence="7" id="KW-1185">Reference proteome</keyword>
<sequence>MTPGIEVRLLGPLEVVVPAGRVEFEGVKQRRLFAALALRAPEIVSVDALVEAVWADAVPDGRDQALQKQVSRLRARLGDQLPVRRRAAGYALEIEREAIDSRRFERLLDRARAEQSADELAAALALWRGPALADHRFDEFAQGEIARLEELRLEAIEERLTIELARGQAADLVGELRSLVAEHPLRERLRGSLMLALYRAGRQADALEVMRDGRRLLVEELGLEPGPELRRLETMILAQDPALDADVKADVLDAPLPVPANATIGREGELAEIGALLLRADVRLLTLVGTGGVGKTRLALEAGRAVAGRFPGGVAYVDLEEAGALAPAAAAALGVVAETPAELGERLARVTRSAGALLVLDGFERFLADAAEVAQVLAAAPNLTVLATSRAPLRLTAEHAYRVQPLAASNAAALFNARVRALRPEWAPIGEDGDVVPEICARLDGLPLAIELAADRARLLPLQALLQRLDRRLEFLSSGPRDLPARQQSLRVTLEWSWEALTPPQRRLLGRLGVFEGGASLEAFHAICTEPDEPPAELLLAGIMARSSLMVLDASADGQPRLSMLDTVREFAAEQLGPDEGLRQRHAAYFLEYAERAAERATLADRRVWLSRLAAERGNLRVAFERLLGAGAAEDALRIATAFARALPWDAHAHEVRGWLERALAAVGPEPSALRTTALYFDGELALSQARFTAAETALAAALAAARELADERLEAAVLTALGRCAVLTAAASATERCEGAVAIARRIGTPGLLADALLAAAGACERSHDWQRAGELADEALALYREADDPYGVAAALAEQGFYDMVHGRLERSELRLGEAVALRRRLGDDRQLVEPMIDNAWLDLARGSGEPARHGFLDCLSLAGHVGDQFNVAEALAGLSAQAALDGRHVDAARLAGASAALHERIGAPPWESVSAIQDRALAATQGALGADAFAAYYGEGRRLSPDQAIARSSGSARTSAAAQLAR</sequence>
<dbReference type="InterPro" id="IPR001867">
    <property type="entry name" value="OmpR/PhoB-type_DNA-bd"/>
</dbReference>
<gene>
    <name evidence="6" type="ORF">OM076_03165</name>
</gene>
<proteinExistence type="inferred from homology"/>
<dbReference type="PANTHER" id="PTHR47691:SF3">
    <property type="entry name" value="HTH-TYPE TRANSCRIPTIONAL REGULATOR RV0890C-RELATED"/>
    <property type="match status" value="1"/>
</dbReference>
<dbReference type="InterPro" id="IPR016032">
    <property type="entry name" value="Sig_transdc_resp-reg_C-effctor"/>
</dbReference>
<dbReference type="PANTHER" id="PTHR47691">
    <property type="entry name" value="REGULATOR-RELATED"/>
    <property type="match status" value="1"/>
</dbReference>
<dbReference type="InterPro" id="IPR027417">
    <property type="entry name" value="P-loop_NTPase"/>
</dbReference>
<dbReference type="InterPro" id="IPR005158">
    <property type="entry name" value="BTAD"/>
</dbReference>
<evidence type="ECO:0000256" key="3">
    <source>
        <dbReference type="PROSITE-ProRule" id="PRU01091"/>
    </source>
</evidence>
<dbReference type="InterPro" id="IPR036388">
    <property type="entry name" value="WH-like_DNA-bd_sf"/>
</dbReference>
<dbReference type="Gene3D" id="1.10.10.10">
    <property type="entry name" value="Winged helix-like DNA-binding domain superfamily/Winged helix DNA-binding domain"/>
    <property type="match status" value="1"/>
</dbReference>
<protein>
    <submittedName>
        <fullName evidence="6">Winged helix-turn-helix domain-containing protein</fullName>
    </submittedName>
</protein>
<evidence type="ECO:0000256" key="4">
    <source>
        <dbReference type="SAM" id="MobiDB-lite"/>
    </source>
</evidence>
<organism evidence="6 7">
    <name type="scientific">Solirubrobacter ginsenosidimutans</name>
    <dbReference type="NCBI Taxonomy" id="490573"/>
    <lineage>
        <taxon>Bacteria</taxon>
        <taxon>Bacillati</taxon>
        <taxon>Actinomycetota</taxon>
        <taxon>Thermoleophilia</taxon>
        <taxon>Solirubrobacterales</taxon>
        <taxon>Solirubrobacteraceae</taxon>
        <taxon>Solirubrobacter</taxon>
    </lineage>
</organism>
<name>A0A9X3RYK1_9ACTN</name>
<reference evidence="6" key="1">
    <citation type="submission" date="2022-10" db="EMBL/GenBank/DDBJ databases">
        <title>The WGS of Solirubrobacter ginsenosidimutans DSM 21036.</title>
        <authorList>
            <person name="Jiang Z."/>
        </authorList>
    </citation>
    <scope>NUCLEOTIDE SEQUENCE</scope>
    <source>
        <strain evidence="6">DSM 21036</strain>
    </source>
</reference>
<dbReference type="Pfam" id="PF03704">
    <property type="entry name" value="BTAD"/>
    <property type="match status" value="1"/>
</dbReference>
<keyword evidence="2 3" id="KW-0238">DNA-binding</keyword>
<dbReference type="AlphaFoldDB" id="A0A9X3RYK1"/>
<evidence type="ECO:0000259" key="5">
    <source>
        <dbReference type="PROSITE" id="PS51755"/>
    </source>
</evidence>
<comment type="similarity">
    <text evidence="1">Belongs to the AfsR/DnrI/RedD regulatory family.</text>
</comment>
<evidence type="ECO:0000256" key="2">
    <source>
        <dbReference type="ARBA" id="ARBA00023125"/>
    </source>
</evidence>
<feature type="compositionally biased region" description="Low complexity" evidence="4">
    <location>
        <begin position="951"/>
        <end position="969"/>
    </location>
</feature>
<dbReference type="InterPro" id="IPR011990">
    <property type="entry name" value="TPR-like_helical_dom_sf"/>
</dbReference>
<feature type="DNA-binding region" description="OmpR/PhoB-type" evidence="3">
    <location>
        <begin position="1"/>
        <end position="94"/>
    </location>
</feature>